<evidence type="ECO:0000313" key="2">
    <source>
        <dbReference type="EMBL" id="NYF44134.1"/>
    </source>
</evidence>
<proteinExistence type="predicted"/>
<feature type="signal peptide" evidence="1">
    <location>
        <begin position="1"/>
        <end position="20"/>
    </location>
</feature>
<organism evidence="2 3">
    <name type="scientific">Streptosporangium sandarakinum</name>
    <dbReference type="NCBI Taxonomy" id="1260955"/>
    <lineage>
        <taxon>Bacteria</taxon>
        <taxon>Bacillati</taxon>
        <taxon>Actinomycetota</taxon>
        <taxon>Actinomycetes</taxon>
        <taxon>Streptosporangiales</taxon>
        <taxon>Streptosporangiaceae</taxon>
        <taxon>Streptosporangium</taxon>
    </lineage>
</organism>
<comment type="caution">
    <text evidence="2">The sequence shown here is derived from an EMBL/GenBank/DDBJ whole genome shotgun (WGS) entry which is preliminary data.</text>
</comment>
<reference evidence="2 3" key="1">
    <citation type="submission" date="2020-07" db="EMBL/GenBank/DDBJ databases">
        <title>Sequencing the genomes of 1000 actinobacteria strains.</title>
        <authorList>
            <person name="Klenk H.-P."/>
        </authorList>
    </citation>
    <scope>NUCLEOTIDE SEQUENCE [LARGE SCALE GENOMIC DNA]</scope>
    <source>
        <strain evidence="2 3">DSM 45763</strain>
    </source>
</reference>
<dbReference type="RefSeq" id="WP_179828043.1">
    <property type="nucleotide sequence ID" value="NZ_JACCCO010000003.1"/>
</dbReference>
<evidence type="ECO:0000256" key="1">
    <source>
        <dbReference type="SAM" id="SignalP"/>
    </source>
</evidence>
<evidence type="ECO:0000313" key="3">
    <source>
        <dbReference type="Proteomes" id="UP000576393"/>
    </source>
</evidence>
<dbReference type="Proteomes" id="UP000576393">
    <property type="component" value="Unassembled WGS sequence"/>
</dbReference>
<name>A0A852VAM7_9ACTN</name>
<protein>
    <recommendedName>
        <fullName evidence="4">Carboxypeptidase regulatory-like domain-containing protein</fullName>
    </recommendedName>
</protein>
<keyword evidence="3" id="KW-1185">Reference proteome</keyword>
<dbReference type="AlphaFoldDB" id="A0A852VAM7"/>
<gene>
    <name evidence="2" type="ORF">HDA43_006361</name>
</gene>
<accession>A0A852VAM7</accession>
<evidence type="ECO:0008006" key="4">
    <source>
        <dbReference type="Google" id="ProtNLM"/>
    </source>
</evidence>
<dbReference type="EMBL" id="JACCCO010000003">
    <property type="protein sequence ID" value="NYF44134.1"/>
    <property type="molecule type" value="Genomic_DNA"/>
</dbReference>
<keyword evidence="1" id="KW-0732">Signal</keyword>
<feature type="chain" id="PRO_5038897372" description="Carboxypeptidase regulatory-like domain-containing protein" evidence="1">
    <location>
        <begin position="21"/>
        <end position="302"/>
    </location>
</feature>
<sequence length="302" mass="31661">MAMRLLLPLLASGAALSAQAGPATAAEEPVIRSVTLRPGTPVVGPAGSLRLVIDVVARGAAGPDAVAVRVEPGTPPAGGTVLRPEPLPPTVQQWGTPIPAHAVFSRPAVPRALAVRRTGGGRRTQAARVAAVPAVPGAPAEPATETGGGWETWRFLPDKQLNRWYPAGPWMVIATARGAGGASATGYARFELKRATRFSSIEAVREGREGRDVKVTGVLNRVDPQGYLDYAPFPGQPVEILHREEGRESWTTAASATTDRQGRFTRRMPGAARGGGGDWRIRYAGTSGHAPRLSVIHPTGGR</sequence>